<evidence type="ECO:0000313" key="3">
    <source>
        <dbReference type="Proteomes" id="UP000319817"/>
    </source>
</evidence>
<reference evidence="2 3" key="1">
    <citation type="submission" date="2019-02" db="EMBL/GenBank/DDBJ databases">
        <title>Deep-cultivation of Planctomycetes and their phenomic and genomic characterization uncovers novel biology.</title>
        <authorList>
            <person name="Wiegand S."/>
            <person name="Jogler M."/>
            <person name="Boedeker C."/>
            <person name="Pinto D."/>
            <person name="Vollmers J."/>
            <person name="Rivas-Marin E."/>
            <person name="Kohn T."/>
            <person name="Peeters S.H."/>
            <person name="Heuer A."/>
            <person name="Rast P."/>
            <person name="Oberbeckmann S."/>
            <person name="Bunk B."/>
            <person name="Jeske O."/>
            <person name="Meyerdierks A."/>
            <person name="Storesund J.E."/>
            <person name="Kallscheuer N."/>
            <person name="Luecker S."/>
            <person name="Lage O.M."/>
            <person name="Pohl T."/>
            <person name="Merkel B.J."/>
            <person name="Hornburger P."/>
            <person name="Mueller R.-W."/>
            <person name="Bruemmer F."/>
            <person name="Labrenz M."/>
            <person name="Spormann A.M."/>
            <person name="Op den Camp H."/>
            <person name="Overmann J."/>
            <person name="Amann R."/>
            <person name="Jetten M.S.M."/>
            <person name="Mascher T."/>
            <person name="Medema M.H."/>
            <person name="Devos D.P."/>
            <person name="Kaster A.-K."/>
            <person name="Ovreas L."/>
            <person name="Rohde M."/>
            <person name="Galperin M.Y."/>
            <person name="Jogler C."/>
        </authorList>
    </citation>
    <scope>NUCLEOTIDE SEQUENCE [LARGE SCALE GENOMIC DNA]</scope>
    <source>
        <strain evidence="2 3">K23_9</strain>
    </source>
</reference>
<sequence>MESPEGARDFPYSGCNKHRSNSQSPLLRGHFNKAIRQRQSEGRAGQGRSLKDLQSDRGRQLRSVAQIVGRRRYTDLQWDIVDSDTADRDRLVSGQLIDL</sequence>
<protein>
    <submittedName>
        <fullName evidence="2">Uncharacterized protein</fullName>
    </submittedName>
</protein>
<feature type="compositionally biased region" description="Basic and acidic residues" evidence="1">
    <location>
        <begin position="49"/>
        <end position="58"/>
    </location>
</feature>
<dbReference type="Proteomes" id="UP000319817">
    <property type="component" value="Chromosome"/>
</dbReference>
<evidence type="ECO:0000256" key="1">
    <source>
        <dbReference type="SAM" id="MobiDB-lite"/>
    </source>
</evidence>
<gene>
    <name evidence="2" type="ORF">K239x_15710</name>
</gene>
<dbReference type="EMBL" id="CP036526">
    <property type="protein sequence ID" value="QDT09623.1"/>
    <property type="molecule type" value="Genomic_DNA"/>
</dbReference>
<feature type="region of interest" description="Disordered" evidence="1">
    <location>
        <begin position="1"/>
        <end position="58"/>
    </location>
</feature>
<organism evidence="2 3">
    <name type="scientific">Stieleria marina</name>
    <dbReference type="NCBI Taxonomy" id="1930275"/>
    <lineage>
        <taxon>Bacteria</taxon>
        <taxon>Pseudomonadati</taxon>
        <taxon>Planctomycetota</taxon>
        <taxon>Planctomycetia</taxon>
        <taxon>Pirellulales</taxon>
        <taxon>Pirellulaceae</taxon>
        <taxon>Stieleria</taxon>
    </lineage>
</organism>
<name>A0A517NR77_9BACT</name>
<proteinExistence type="predicted"/>
<dbReference type="AlphaFoldDB" id="A0A517NR77"/>
<evidence type="ECO:0000313" key="2">
    <source>
        <dbReference type="EMBL" id="QDT09623.1"/>
    </source>
</evidence>
<accession>A0A517NR77</accession>
<keyword evidence="3" id="KW-1185">Reference proteome</keyword>